<proteinExistence type="predicted"/>
<evidence type="ECO:0000313" key="4">
    <source>
        <dbReference type="Proteomes" id="UP001265259"/>
    </source>
</evidence>
<dbReference type="RefSeq" id="WP_311690260.1">
    <property type="nucleotide sequence ID" value="NZ_JAVRHL010000002.1"/>
</dbReference>
<organism evidence="3 4">
    <name type="scientific">Tropicimonas omnivorans</name>
    <dbReference type="NCBI Taxonomy" id="3075590"/>
    <lineage>
        <taxon>Bacteria</taxon>
        <taxon>Pseudomonadati</taxon>
        <taxon>Pseudomonadota</taxon>
        <taxon>Alphaproteobacteria</taxon>
        <taxon>Rhodobacterales</taxon>
        <taxon>Roseobacteraceae</taxon>
        <taxon>Tropicimonas</taxon>
    </lineage>
</organism>
<keyword evidence="4" id="KW-1185">Reference proteome</keyword>
<feature type="chain" id="PRO_5046079039" evidence="2">
    <location>
        <begin position="20"/>
        <end position="324"/>
    </location>
</feature>
<feature type="signal peptide" evidence="2">
    <location>
        <begin position="1"/>
        <end position="19"/>
    </location>
</feature>
<dbReference type="PROSITE" id="PS51257">
    <property type="entry name" value="PROKAR_LIPOPROTEIN"/>
    <property type="match status" value="1"/>
</dbReference>
<dbReference type="Proteomes" id="UP001265259">
    <property type="component" value="Unassembled WGS sequence"/>
</dbReference>
<dbReference type="Pfam" id="PF11150">
    <property type="entry name" value="DUF2927"/>
    <property type="match status" value="1"/>
</dbReference>
<gene>
    <name evidence="3" type="ORF">RM543_07445</name>
</gene>
<dbReference type="EMBL" id="JAVRHL010000002">
    <property type="protein sequence ID" value="MDT0682513.1"/>
    <property type="molecule type" value="Genomic_DNA"/>
</dbReference>
<protein>
    <submittedName>
        <fullName evidence="3">DUF2927 domain-containing protein</fullName>
    </submittedName>
</protein>
<accession>A0ABU3DG25</accession>
<evidence type="ECO:0000256" key="2">
    <source>
        <dbReference type="SAM" id="SignalP"/>
    </source>
</evidence>
<dbReference type="InterPro" id="IPR021323">
    <property type="entry name" value="DUF2927"/>
</dbReference>
<keyword evidence="2" id="KW-0732">Signal</keyword>
<name>A0ABU3DG25_9RHOB</name>
<evidence type="ECO:0000313" key="3">
    <source>
        <dbReference type="EMBL" id="MDT0682513.1"/>
    </source>
</evidence>
<evidence type="ECO:0000256" key="1">
    <source>
        <dbReference type="SAM" id="MobiDB-lite"/>
    </source>
</evidence>
<feature type="region of interest" description="Disordered" evidence="1">
    <location>
        <begin position="30"/>
        <end position="52"/>
    </location>
</feature>
<comment type="caution">
    <text evidence="3">The sequence shown here is derived from an EMBL/GenBank/DDBJ whole genome shotgun (WGS) entry which is preliminary data.</text>
</comment>
<sequence length="324" mass="35465">MTGRTLLPLQRIGALAALALLCACTEPPEDAMRTAPAATSPRPEAREEAKPDLPVSTEDLRLAAYYNRVQTTLKSQGLLRTDGGGPDTPRSAFRLTEDFVRVALYSEYRFLSTGLVPEETASRLHRWDVPVRIRLTVGDGVPARKRAQDHKSLSDLVPRLAAATGHPVSVTTGSNANFDVLILTETERRSSGALLRNLVPGLSSSTTREIENLARETYCVVFAFADGPSAPYNRAVAVIRAEHPDLLRTSCIHEEVTQGLGLANDSPTARPSIFNDDEEFALLTRHDEDMLRILYDPRLRIGMAEPEARPIVKRIAEGLFATGS</sequence>
<reference evidence="3 4" key="1">
    <citation type="submission" date="2023-09" db="EMBL/GenBank/DDBJ databases">
        <authorList>
            <person name="Rey-Velasco X."/>
        </authorList>
    </citation>
    <scope>NUCLEOTIDE SEQUENCE [LARGE SCALE GENOMIC DNA]</scope>
    <source>
        <strain evidence="3 4">F158</strain>
    </source>
</reference>